<proteinExistence type="predicted"/>
<feature type="domain" description="Knr4/Smi1-like" evidence="2">
    <location>
        <begin position="38"/>
        <end position="179"/>
    </location>
</feature>
<sequence length="295" mass="32961">MEEEGKSKSLFEQMNVGVLKYMEKKTGVCRLQLEPRKPADRSAILAWEQKNTVFLPEDLKSFYLTSDDGPIPVGRMYLNSMNQLLKVGGSVNSTLVNPSLADLDMDSDTEDEHSGNEKPTFDSRCKVFELDPCDGYGKVCLVYKESKTGGTDPKIEIWFLDRALRWHYITDTFTSYYRLMVMHLGLPQWQYAFTDIGLCQQSKQWFTMYAPLRLELDSELTVGSHHGDDTSATSTIQIDIGKVFKGKSDKKKPVPAQTQSQPPGLRKKATVASAKGVNQPGLKPSGSSSQLAGKK</sequence>
<evidence type="ECO:0000256" key="1">
    <source>
        <dbReference type="SAM" id="MobiDB-lite"/>
    </source>
</evidence>
<reference evidence="3" key="1">
    <citation type="submission" date="2022-11" db="EMBL/GenBank/DDBJ databases">
        <title>Centuries of genome instability and evolution in soft-shell clam transmissible cancer (bioRxiv).</title>
        <authorList>
            <person name="Hart S.F.M."/>
            <person name="Yonemitsu M.A."/>
            <person name="Giersch R.M."/>
            <person name="Beal B.F."/>
            <person name="Arriagada G."/>
            <person name="Davis B.W."/>
            <person name="Ostrander E.A."/>
            <person name="Goff S.P."/>
            <person name="Metzger M.J."/>
        </authorList>
    </citation>
    <scope>NUCLEOTIDE SEQUENCE</scope>
    <source>
        <strain evidence="3">MELC-2E11</strain>
        <tissue evidence="3">Siphon/mantle</tissue>
    </source>
</reference>
<gene>
    <name evidence="3" type="ORF">MAR_025113</name>
</gene>
<keyword evidence="4" id="KW-1185">Reference proteome</keyword>
<name>A0ABY7DVM0_MYAAR</name>
<dbReference type="PANTHER" id="PTHR31854:SF2">
    <property type="entry name" value="TUBULIN POLYGLUTAMYLASE COMPLEX SUBUNIT 2"/>
    <property type="match status" value="1"/>
</dbReference>
<organism evidence="3 4">
    <name type="scientific">Mya arenaria</name>
    <name type="common">Soft-shell clam</name>
    <dbReference type="NCBI Taxonomy" id="6604"/>
    <lineage>
        <taxon>Eukaryota</taxon>
        <taxon>Metazoa</taxon>
        <taxon>Spiralia</taxon>
        <taxon>Lophotrochozoa</taxon>
        <taxon>Mollusca</taxon>
        <taxon>Bivalvia</taxon>
        <taxon>Autobranchia</taxon>
        <taxon>Heteroconchia</taxon>
        <taxon>Euheterodonta</taxon>
        <taxon>Imparidentia</taxon>
        <taxon>Neoheterodontei</taxon>
        <taxon>Myida</taxon>
        <taxon>Myoidea</taxon>
        <taxon>Myidae</taxon>
        <taxon>Mya</taxon>
    </lineage>
</organism>
<dbReference type="SUPFAM" id="SSF160631">
    <property type="entry name" value="SMI1/KNR4-like"/>
    <property type="match status" value="1"/>
</dbReference>
<evidence type="ECO:0000313" key="3">
    <source>
        <dbReference type="EMBL" id="WAR00741.1"/>
    </source>
</evidence>
<feature type="region of interest" description="Disordered" evidence="1">
    <location>
        <begin position="246"/>
        <end position="295"/>
    </location>
</feature>
<dbReference type="Pfam" id="PF09346">
    <property type="entry name" value="SMI1_KNR4"/>
    <property type="match status" value="1"/>
</dbReference>
<dbReference type="EMBL" id="CP111014">
    <property type="protein sequence ID" value="WAR00741.1"/>
    <property type="molecule type" value="Genomic_DNA"/>
</dbReference>
<dbReference type="InterPro" id="IPR037883">
    <property type="entry name" value="Knr4/Smi1-like_sf"/>
</dbReference>
<accession>A0ABY7DVM0</accession>
<dbReference type="Proteomes" id="UP001164746">
    <property type="component" value="Chromosome 3"/>
</dbReference>
<evidence type="ECO:0000313" key="4">
    <source>
        <dbReference type="Proteomes" id="UP001164746"/>
    </source>
</evidence>
<protein>
    <submittedName>
        <fullName evidence="3">TPGS2-like protein</fullName>
    </submittedName>
</protein>
<dbReference type="SMART" id="SM00860">
    <property type="entry name" value="SMI1_KNR4"/>
    <property type="match status" value="1"/>
</dbReference>
<evidence type="ECO:0000259" key="2">
    <source>
        <dbReference type="SMART" id="SM00860"/>
    </source>
</evidence>
<dbReference type="InterPro" id="IPR018958">
    <property type="entry name" value="Knr4/Smi1-like_dom"/>
</dbReference>
<dbReference type="InterPro" id="IPR039231">
    <property type="entry name" value="TPGS2"/>
</dbReference>
<feature type="compositionally biased region" description="Polar residues" evidence="1">
    <location>
        <begin position="285"/>
        <end position="295"/>
    </location>
</feature>
<dbReference type="PANTHER" id="PTHR31854">
    <property type="entry name" value="TUBULIN POLYGLUTAMYLASE COMPLEX SUBUNIT 2"/>
    <property type="match status" value="1"/>
</dbReference>